<dbReference type="AlphaFoldDB" id="A0A9D1A3T9"/>
<evidence type="ECO:0000259" key="1">
    <source>
        <dbReference type="Pfam" id="PF04961"/>
    </source>
</evidence>
<reference evidence="2" key="1">
    <citation type="submission" date="2020-10" db="EMBL/GenBank/DDBJ databases">
        <authorList>
            <person name="Gilroy R."/>
        </authorList>
    </citation>
    <scope>NUCLEOTIDE SEQUENCE</scope>
    <source>
        <strain evidence="2">CHK180-2868</strain>
    </source>
</reference>
<dbReference type="InterPro" id="IPR007044">
    <property type="entry name" value="Cyclodeamin/CycHdrlase"/>
</dbReference>
<organism evidence="2 3">
    <name type="scientific">Candidatus Copromonas faecavium</name>
    <name type="common">nom. illeg.</name>
    <dbReference type="NCBI Taxonomy" id="2840740"/>
    <lineage>
        <taxon>Bacteria</taxon>
        <taxon>Bacillati</taxon>
        <taxon>Bacillota</taxon>
        <taxon>Clostridia</taxon>
        <taxon>Lachnospirales</taxon>
        <taxon>Lachnospiraceae</taxon>
        <taxon>Candidatus Copromonas (nom. illeg.)</taxon>
    </lineage>
</organism>
<dbReference type="EMBL" id="DVGC01000016">
    <property type="protein sequence ID" value="HIR04985.1"/>
    <property type="molecule type" value="Genomic_DNA"/>
</dbReference>
<dbReference type="GO" id="GO:0003824">
    <property type="term" value="F:catalytic activity"/>
    <property type="evidence" value="ECO:0007669"/>
    <property type="project" value="InterPro"/>
</dbReference>
<feature type="domain" description="Cyclodeaminase/cyclohydrolase" evidence="1">
    <location>
        <begin position="5"/>
        <end position="183"/>
    </location>
</feature>
<dbReference type="InterPro" id="IPR036178">
    <property type="entry name" value="Formintransfe-cycloase-like_sf"/>
</dbReference>
<accession>A0A9D1A3T9</accession>
<sequence>MEQWKPYLEALASKAPVPGGGGASAVCGALGVALGEMVGNLTIGKKKYAQWEPEVKECLLRLEAARQEFLFLSEEDARVFEPLSKAYGIKAETEEEKEKKDAYMEECLDQAAQVPLKIMELCGSVMEDVEFLAGNGSRLAVSDAGVGIQFIRAALLGAVMNVYINTKMMKNKERAGELNRRAEALVREKTVQADQIYEIVLKAVKG</sequence>
<dbReference type="Gene3D" id="1.20.120.680">
    <property type="entry name" value="Formiminotetrahydrofolate cyclodeaminase monomer, up-and-down helical bundle"/>
    <property type="match status" value="1"/>
</dbReference>
<dbReference type="SUPFAM" id="SSF101262">
    <property type="entry name" value="Methenyltetrahydrofolate cyclohydrolase-like"/>
    <property type="match status" value="1"/>
</dbReference>
<gene>
    <name evidence="2" type="ORF">IAB28_03340</name>
</gene>
<evidence type="ECO:0000313" key="2">
    <source>
        <dbReference type="EMBL" id="HIR04985.1"/>
    </source>
</evidence>
<dbReference type="Pfam" id="PF04961">
    <property type="entry name" value="FTCD_C"/>
    <property type="match status" value="1"/>
</dbReference>
<proteinExistence type="predicted"/>
<protein>
    <submittedName>
        <fullName evidence="2">Cyclodeaminase/cyclohydrolase family protein</fullName>
    </submittedName>
</protein>
<name>A0A9D1A3T9_9FIRM</name>
<comment type="caution">
    <text evidence="2">The sequence shown here is derived from an EMBL/GenBank/DDBJ whole genome shotgun (WGS) entry which is preliminary data.</text>
</comment>
<dbReference type="Proteomes" id="UP000824250">
    <property type="component" value="Unassembled WGS sequence"/>
</dbReference>
<reference evidence="2" key="2">
    <citation type="journal article" date="2021" name="PeerJ">
        <title>Extensive microbial diversity within the chicken gut microbiome revealed by metagenomics and culture.</title>
        <authorList>
            <person name="Gilroy R."/>
            <person name="Ravi A."/>
            <person name="Getino M."/>
            <person name="Pursley I."/>
            <person name="Horton D.L."/>
            <person name="Alikhan N.F."/>
            <person name="Baker D."/>
            <person name="Gharbi K."/>
            <person name="Hall N."/>
            <person name="Watson M."/>
            <person name="Adriaenssens E.M."/>
            <person name="Foster-Nyarko E."/>
            <person name="Jarju S."/>
            <person name="Secka A."/>
            <person name="Antonio M."/>
            <person name="Oren A."/>
            <person name="Chaudhuri R.R."/>
            <person name="La Ragione R."/>
            <person name="Hildebrand F."/>
            <person name="Pallen M.J."/>
        </authorList>
    </citation>
    <scope>NUCLEOTIDE SEQUENCE</scope>
    <source>
        <strain evidence="2">CHK180-2868</strain>
    </source>
</reference>
<evidence type="ECO:0000313" key="3">
    <source>
        <dbReference type="Proteomes" id="UP000824250"/>
    </source>
</evidence>